<proteinExistence type="predicted"/>
<feature type="coiled-coil region" evidence="1">
    <location>
        <begin position="693"/>
        <end position="763"/>
    </location>
</feature>
<dbReference type="PANTHER" id="PTHR21505">
    <property type="entry name" value="MADF DOMAIN-CONTAINING PROTEIN-RELATED"/>
    <property type="match status" value="1"/>
</dbReference>
<evidence type="ECO:0000256" key="2">
    <source>
        <dbReference type="SAM" id="MobiDB-lite"/>
    </source>
</evidence>
<evidence type="ECO:0000313" key="4">
    <source>
        <dbReference type="EMBL" id="CAD7605237.1"/>
    </source>
</evidence>
<feature type="region of interest" description="Disordered" evidence="2">
    <location>
        <begin position="507"/>
        <end position="547"/>
    </location>
</feature>
<feature type="compositionally biased region" description="Polar residues" evidence="2">
    <location>
        <begin position="606"/>
        <end position="638"/>
    </location>
</feature>
<evidence type="ECO:0000256" key="1">
    <source>
        <dbReference type="SAM" id="Coils"/>
    </source>
</evidence>
<feature type="region of interest" description="Disordered" evidence="2">
    <location>
        <begin position="560"/>
        <end position="686"/>
    </location>
</feature>
<reference evidence="4" key="1">
    <citation type="submission" date="2020-11" db="EMBL/GenBank/DDBJ databases">
        <authorList>
            <person name="Tran Van P."/>
        </authorList>
    </citation>
    <scope>NUCLEOTIDE SEQUENCE</scope>
</reference>
<gene>
    <name evidence="4" type="ORF">TGEB3V08_LOCUS9448</name>
</gene>
<feature type="compositionally biased region" description="Polar residues" evidence="2">
    <location>
        <begin position="509"/>
        <end position="522"/>
    </location>
</feature>
<dbReference type="AlphaFoldDB" id="A0A7R9K5N7"/>
<dbReference type="Pfam" id="PF10545">
    <property type="entry name" value="MADF_DNA_bdg"/>
    <property type="match status" value="1"/>
</dbReference>
<protein>
    <recommendedName>
        <fullName evidence="3">MADF domain-containing protein</fullName>
    </recommendedName>
</protein>
<evidence type="ECO:0000259" key="3">
    <source>
        <dbReference type="Pfam" id="PF10545"/>
    </source>
</evidence>
<sequence length="826" mass="93947">MSDSSLTCLGTLVIENKLLSEMTRDLVFKSTVTSLFEGGNFRGGELLPTPLFFNELLISLNGIALNYFQRRTVKLYASLLQVGEREGEAGTGWTKDPSANVDYVKSKINNLRSAFRKELKKIKKRNKGTGSGPQDVYVPKLWYFDLLGFLRDQDINQPPITNIDGELEGVEEIIRNKLVQSSSVSLGVNHWVTQRFHVLWRCKYYCPAARLWSSQSPACHKKARARALQRKEVCDVIIRRYITPVSRLYNSVSQKYVQVNIGEVFDVISQCKATHYDYRQASRLPHNSRCHVIRRAQPKDTQASSLYTADCVVTSALFTLPIWIRIPKLPTLRKNPAIKQDKFEKRLERKHAQDKEDWLKDFDDLKCNLGKKLMLKLNIDYVYAKVNHDVALSSGPSSVPENEVESEPDENEKWIHTIGAEVPSPKMKKRQSKLSEERQLKNCCANHSNQANQSMIPQKQDDKLDALALAVSKKLRKMDCHQQTYAENVINRALFFGSMGLLTAFSDGHPTSSHNTGSTSSLPPEKQRKLVTRKHPKTPPGPKNAPEELLELTFIKEEPSTSDNEVAHYEPTFVDVSAPSTIEDGPFIKSEPPETITAESPDETFSKYSEPTCTQSPPEVQSCMTSKTNSASKTSLRPSESALEPPPLVLLSKSSPQASISGKSTEQRNLKKKRSLQDANDGNETLPIFQTDVPEAEVRVRVAELQVEQMKKEYEAKMKNQQIIAEQFKKEHEAKMKEHEAKMKEHELKMKKVKGQIVEMEFRCQEMMKQSVIENKVHELTVMDLEQKLSTNQIIHELTIQELKQKLYNSQLEQQILEKRLNAHPS</sequence>
<dbReference type="PANTHER" id="PTHR21505:SF8">
    <property type="entry name" value="DPT-YFP REPRESSOR BY OVEREXPRESSION, ISOFORM D-RELATED"/>
    <property type="match status" value="1"/>
</dbReference>
<keyword evidence="1" id="KW-0175">Coiled coil</keyword>
<feature type="domain" description="MADF" evidence="3">
    <location>
        <begin position="99"/>
        <end position="150"/>
    </location>
</feature>
<organism evidence="4">
    <name type="scientific">Timema genevievae</name>
    <name type="common">Walking stick</name>
    <dbReference type="NCBI Taxonomy" id="629358"/>
    <lineage>
        <taxon>Eukaryota</taxon>
        <taxon>Metazoa</taxon>
        <taxon>Ecdysozoa</taxon>
        <taxon>Arthropoda</taxon>
        <taxon>Hexapoda</taxon>
        <taxon>Insecta</taxon>
        <taxon>Pterygota</taxon>
        <taxon>Neoptera</taxon>
        <taxon>Polyneoptera</taxon>
        <taxon>Phasmatodea</taxon>
        <taxon>Timematodea</taxon>
        <taxon>Timematoidea</taxon>
        <taxon>Timematidae</taxon>
        <taxon>Timema</taxon>
    </lineage>
</organism>
<dbReference type="EMBL" id="OE844380">
    <property type="protein sequence ID" value="CAD7605237.1"/>
    <property type="molecule type" value="Genomic_DNA"/>
</dbReference>
<accession>A0A7R9K5N7</accession>
<dbReference type="InterPro" id="IPR006578">
    <property type="entry name" value="MADF-dom"/>
</dbReference>
<name>A0A7R9K5N7_TIMGE</name>